<dbReference type="HOGENOM" id="CLU_2253756_0_0_1"/>
<reference evidence="3" key="1">
    <citation type="journal article" date="2013" name="Science">
        <title>The Amborella genome and the evolution of flowering plants.</title>
        <authorList>
            <consortium name="Amborella Genome Project"/>
        </authorList>
    </citation>
    <scope>NUCLEOTIDE SEQUENCE [LARGE SCALE GENOMIC DNA]</scope>
</reference>
<proteinExistence type="predicted"/>
<dbReference type="EC" id="2.7.11.1" evidence="1"/>
<dbReference type="Proteomes" id="UP000017836">
    <property type="component" value="Unassembled WGS sequence"/>
</dbReference>
<accession>W1NW50</accession>
<name>W1NW50_AMBTC</name>
<dbReference type="AlphaFoldDB" id="W1NW50"/>
<evidence type="ECO:0000313" key="2">
    <source>
        <dbReference type="EMBL" id="ERN01862.1"/>
    </source>
</evidence>
<evidence type="ECO:0000256" key="1">
    <source>
        <dbReference type="ARBA" id="ARBA00012513"/>
    </source>
</evidence>
<dbReference type="PANTHER" id="PTHR47460">
    <property type="entry name" value="SERINE/THREONINE-PROTEIN KINASE-LIKE PROTEIN ACR4"/>
    <property type="match status" value="1"/>
</dbReference>
<evidence type="ECO:0000313" key="3">
    <source>
        <dbReference type="Proteomes" id="UP000017836"/>
    </source>
</evidence>
<dbReference type="EMBL" id="KI394680">
    <property type="protein sequence ID" value="ERN01862.1"/>
    <property type="molecule type" value="Genomic_DNA"/>
</dbReference>
<dbReference type="GO" id="GO:0004674">
    <property type="term" value="F:protein serine/threonine kinase activity"/>
    <property type="evidence" value="ECO:0007669"/>
    <property type="project" value="UniProtKB-KW"/>
</dbReference>
<gene>
    <name evidence="2" type="ORF">AMTR_s00089p00105460</name>
</gene>
<dbReference type="Gramene" id="ERN01862">
    <property type="protein sequence ID" value="ERN01862"/>
    <property type="gene ID" value="AMTR_s00089p00105460"/>
</dbReference>
<keyword evidence="3" id="KW-1185">Reference proteome</keyword>
<sequence length="104" mass="11529">MTATHDIPSDLRSITDSSVFNCGLFRENVTAFRRRDEIGSGVRSLIPKNLRARDKVVSCWDFKLDTNTLAPANIRVLALAAGDYFTCGVLAYSQFAGVRAFQQI</sequence>
<organism evidence="2 3">
    <name type="scientific">Amborella trichopoda</name>
    <dbReference type="NCBI Taxonomy" id="13333"/>
    <lineage>
        <taxon>Eukaryota</taxon>
        <taxon>Viridiplantae</taxon>
        <taxon>Streptophyta</taxon>
        <taxon>Embryophyta</taxon>
        <taxon>Tracheophyta</taxon>
        <taxon>Spermatophyta</taxon>
        <taxon>Magnoliopsida</taxon>
        <taxon>Amborellales</taxon>
        <taxon>Amborellaceae</taxon>
        <taxon>Amborella</taxon>
    </lineage>
</organism>
<dbReference type="PANTHER" id="PTHR47460:SF1">
    <property type="entry name" value="SERINE_THREONINE-PROTEIN KINASE-LIKE PROTEIN ACR4"/>
    <property type="match status" value="1"/>
</dbReference>
<protein>
    <recommendedName>
        <fullName evidence="1">non-specific serine/threonine protein kinase</fullName>
        <ecNumber evidence="1">2.7.11.1</ecNumber>
    </recommendedName>
</protein>